<organism evidence="2 3">
    <name type="scientific">Kingdonia uniflora</name>
    <dbReference type="NCBI Taxonomy" id="39325"/>
    <lineage>
        <taxon>Eukaryota</taxon>
        <taxon>Viridiplantae</taxon>
        <taxon>Streptophyta</taxon>
        <taxon>Embryophyta</taxon>
        <taxon>Tracheophyta</taxon>
        <taxon>Spermatophyta</taxon>
        <taxon>Magnoliopsida</taxon>
        <taxon>Ranunculales</taxon>
        <taxon>Circaeasteraceae</taxon>
        <taxon>Kingdonia</taxon>
    </lineage>
</organism>
<keyword evidence="3" id="KW-1185">Reference proteome</keyword>
<evidence type="ECO:0000313" key="3">
    <source>
        <dbReference type="Proteomes" id="UP000541444"/>
    </source>
</evidence>
<gene>
    <name evidence="2" type="ORF">GIB67_025312</name>
</gene>
<name>A0A7J7NBF3_9MAGN</name>
<proteinExistence type="predicted"/>
<accession>A0A7J7NBF3</accession>
<sequence>MAPTSGRVYLRWDEKMNTIFINRLLEQRQHGQKTTSDWSLMTYNKASFNLKKEANLDVTVEQCKTRWKTLKANHLLIKIVVESNGFGWNEETQLVTAEEMVWKEFIENPESFSSSTTPIAVSAPKKNRVRRNNLDKDDEAIEKLALAANKLVGNVGRPDLAVLEK</sequence>
<dbReference type="EMBL" id="JACGCM010000926">
    <property type="protein sequence ID" value="KAF6164486.1"/>
    <property type="molecule type" value="Genomic_DNA"/>
</dbReference>
<dbReference type="OrthoDB" id="686198at2759"/>
<dbReference type="PANTHER" id="PTHR46929:SF3">
    <property type="entry name" value="MYB_SANT-LIKE DOMAIN-CONTAINING PROTEIN"/>
    <property type="match status" value="1"/>
</dbReference>
<feature type="domain" description="Myb/SANT-like" evidence="1">
    <location>
        <begin position="11"/>
        <end position="105"/>
    </location>
</feature>
<protein>
    <recommendedName>
        <fullName evidence="1">Myb/SANT-like domain-containing protein</fullName>
    </recommendedName>
</protein>
<dbReference type="InterPro" id="IPR024752">
    <property type="entry name" value="Myb/SANT-like_dom"/>
</dbReference>
<dbReference type="AlphaFoldDB" id="A0A7J7NBF3"/>
<dbReference type="Pfam" id="PF12776">
    <property type="entry name" value="Myb_DNA-bind_3"/>
    <property type="match status" value="1"/>
</dbReference>
<dbReference type="PANTHER" id="PTHR46929">
    <property type="entry name" value="EXPRESSED PROTEIN"/>
    <property type="match status" value="1"/>
</dbReference>
<evidence type="ECO:0000313" key="2">
    <source>
        <dbReference type="EMBL" id="KAF6164486.1"/>
    </source>
</evidence>
<comment type="caution">
    <text evidence="2">The sequence shown here is derived from an EMBL/GenBank/DDBJ whole genome shotgun (WGS) entry which is preliminary data.</text>
</comment>
<evidence type="ECO:0000259" key="1">
    <source>
        <dbReference type="Pfam" id="PF12776"/>
    </source>
</evidence>
<dbReference type="Proteomes" id="UP000541444">
    <property type="component" value="Unassembled WGS sequence"/>
</dbReference>
<reference evidence="2 3" key="1">
    <citation type="journal article" date="2020" name="IScience">
        <title>Genome Sequencing of the Endangered Kingdonia uniflora (Circaeasteraceae, Ranunculales) Reveals Potential Mechanisms of Evolutionary Specialization.</title>
        <authorList>
            <person name="Sun Y."/>
            <person name="Deng T."/>
            <person name="Zhang A."/>
            <person name="Moore M.J."/>
            <person name="Landis J.B."/>
            <person name="Lin N."/>
            <person name="Zhang H."/>
            <person name="Zhang X."/>
            <person name="Huang J."/>
            <person name="Zhang X."/>
            <person name="Sun H."/>
            <person name="Wang H."/>
        </authorList>
    </citation>
    <scope>NUCLEOTIDE SEQUENCE [LARGE SCALE GENOMIC DNA]</scope>
    <source>
        <strain evidence="2">TB1705</strain>
        <tissue evidence="2">Leaf</tissue>
    </source>
</reference>